<dbReference type="GO" id="GO:0051015">
    <property type="term" value="F:actin filament binding"/>
    <property type="evidence" value="ECO:0007669"/>
    <property type="project" value="TreeGrafter"/>
</dbReference>
<dbReference type="OrthoDB" id="148331at2759"/>
<dbReference type="Proteomes" id="UP000002630">
    <property type="component" value="Linkage Group LG14"/>
</dbReference>
<dbReference type="eggNOG" id="KOG2826">
    <property type="taxonomic scope" value="Eukaryota"/>
</dbReference>
<dbReference type="GO" id="GO:0030041">
    <property type="term" value="P:actin filament polymerization"/>
    <property type="evidence" value="ECO:0007669"/>
    <property type="project" value="InterPro"/>
</dbReference>
<comment type="function">
    <text evidence="6">Functions as actin-binding component of the Arp2/3 complex which is involved in regulation of actin polymerization and together with an activating nucleation-promoting factor (NPF) mediates the formation of branched actin networks.</text>
</comment>
<comment type="subunit">
    <text evidence="6">Component of the Arp2/3 complex.</text>
</comment>
<dbReference type="InterPro" id="IPR034666">
    <property type="entry name" value="ARPC2/4"/>
</dbReference>
<keyword evidence="5 6" id="KW-0206">Cytoskeleton</keyword>
<dbReference type="PANTHER" id="PTHR12058">
    <property type="entry name" value="ARP2/3 COMPLEX 34 KDA SUBUNIT"/>
    <property type="match status" value="1"/>
</dbReference>
<evidence type="ECO:0000256" key="4">
    <source>
        <dbReference type="ARBA" id="ARBA00023203"/>
    </source>
</evidence>
<proteinExistence type="inferred from homology"/>
<accession>D7FR30</accession>
<protein>
    <recommendedName>
        <fullName evidence="6">Arp2/3 complex 34 kDa subunit</fullName>
    </recommendedName>
</protein>
<keyword evidence="3 6" id="KW-0963">Cytoplasm</keyword>
<dbReference type="EMBL" id="FN648387">
    <property type="protein sequence ID" value="CBJ26097.1"/>
    <property type="molecule type" value="Genomic_DNA"/>
</dbReference>
<name>D7FR30_ECTSI</name>
<dbReference type="AlphaFoldDB" id="D7FR30"/>
<evidence type="ECO:0000256" key="3">
    <source>
        <dbReference type="ARBA" id="ARBA00022490"/>
    </source>
</evidence>
<keyword evidence="8" id="KW-1185">Reference proteome</keyword>
<evidence type="ECO:0000256" key="6">
    <source>
        <dbReference type="RuleBase" id="RU364015"/>
    </source>
</evidence>
<dbReference type="PANTHER" id="PTHR12058:SF0">
    <property type="entry name" value="ACTIN-RELATED PROTEIN 2_3 COMPLEX SUBUNIT 2"/>
    <property type="match status" value="1"/>
</dbReference>
<keyword evidence="4 6" id="KW-0009">Actin-binding</keyword>
<dbReference type="Gene3D" id="3.30.1460.20">
    <property type="match status" value="1"/>
</dbReference>
<dbReference type="Pfam" id="PF04045">
    <property type="entry name" value="P34-Arc"/>
    <property type="match status" value="1"/>
</dbReference>
<evidence type="ECO:0000313" key="8">
    <source>
        <dbReference type="Proteomes" id="UP000002630"/>
    </source>
</evidence>
<dbReference type="GO" id="GO:0034314">
    <property type="term" value="P:Arp2/3 complex-mediated actin nucleation"/>
    <property type="evidence" value="ECO:0007669"/>
    <property type="project" value="InterPro"/>
</dbReference>
<evidence type="ECO:0000256" key="2">
    <source>
        <dbReference type="ARBA" id="ARBA00007192"/>
    </source>
</evidence>
<reference evidence="7 8" key="1">
    <citation type="journal article" date="2010" name="Nature">
        <title>The Ectocarpus genome and the independent evolution of multicellularity in brown algae.</title>
        <authorList>
            <person name="Cock J.M."/>
            <person name="Sterck L."/>
            <person name="Rouze P."/>
            <person name="Scornet D."/>
            <person name="Allen A.E."/>
            <person name="Amoutzias G."/>
            <person name="Anthouard V."/>
            <person name="Artiguenave F."/>
            <person name="Aury J.M."/>
            <person name="Badger J.H."/>
            <person name="Beszteri B."/>
            <person name="Billiau K."/>
            <person name="Bonnet E."/>
            <person name="Bothwell J.H."/>
            <person name="Bowler C."/>
            <person name="Boyen C."/>
            <person name="Brownlee C."/>
            <person name="Carrano C.J."/>
            <person name="Charrier B."/>
            <person name="Cho G.Y."/>
            <person name="Coelho S.M."/>
            <person name="Collen J."/>
            <person name="Corre E."/>
            <person name="Da Silva C."/>
            <person name="Delage L."/>
            <person name="Delaroque N."/>
            <person name="Dittami S.M."/>
            <person name="Doulbeau S."/>
            <person name="Elias M."/>
            <person name="Farnham G."/>
            <person name="Gachon C.M."/>
            <person name="Gschloessl B."/>
            <person name="Heesch S."/>
            <person name="Jabbari K."/>
            <person name="Jubin C."/>
            <person name="Kawai H."/>
            <person name="Kimura K."/>
            <person name="Kloareg B."/>
            <person name="Kupper F.C."/>
            <person name="Lang D."/>
            <person name="Le Bail A."/>
            <person name="Leblanc C."/>
            <person name="Lerouge P."/>
            <person name="Lohr M."/>
            <person name="Lopez P.J."/>
            <person name="Martens C."/>
            <person name="Maumus F."/>
            <person name="Michel G."/>
            <person name="Miranda-Saavedra D."/>
            <person name="Morales J."/>
            <person name="Moreau H."/>
            <person name="Motomura T."/>
            <person name="Nagasato C."/>
            <person name="Napoli C.A."/>
            <person name="Nelson D.R."/>
            <person name="Nyvall-Collen P."/>
            <person name="Peters A.F."/>
            <person name="Pommier C."/>
            <person name="Potin P."/>
            <person name="Poulain J."/>
            <person name="Quesneville H."/>
            <person name="Read B."/>
            <person name="Rensing S.A."/>
            <person name="Ritter A."/>
            <person name="Rousvoal S."/>
            <person name="Samanta M."/>
            <person name="Samson G."/>
            <person name="Schroeder D.C."/>
            <person name="Segurens B."/>
            <person name="Strittmatter M."/>
            <person name="Tonon T."/>
            <person name="Tregear J.W."/>
            <person name="Valentin K."/>
            <person name="von Dassow P."/>
            <person name="Yamagishi T."/>
            <person name="Van de Peer Y."/>
            <person name="Wincker P."/>
        </authorList>
    </citation>
    <scope>NUCLEOTIDE SEQUENCE [LARGE SCALE GENOMIC DNA]</scope>
    <source>
        <strain evidence="8">Ec32 / CCAP1310/4</strain>
    </source>
</reference>
<evidence type="ECO:0000256" key="1">
    <source>
        <dbReference type="ARBA" id="ARBA00004245"/>
    </source>
</evidence>
<comment type="similarity">
    <text evidence="2 6">Belongs to the ARPC2 family.</text>
</comment>
<dbReference type="InterPro" id="IPR007188">
    <property type="entry name" value="ARPC2"/>
</dbReference>
<dbReference type="SUPFAM" id="SSF69645">
    <property type="entry name" value="Arp2/3 complex subunits"/>
    <property type="match status" value="1"/>
</dbReference>
<organism evidence="7 8">
    <name type="scientific">Ectocarpus siliculosus</name>
    <name type="common">Brown alga</name>
    <name type="synonym">Conferva siliculosa</name>
    <dbReference type="NCBI Taxonomy" id="2880"/>
    <lineage>
        <taxon>Eukaryota</taxon>
        <taxon>Sar</taxon>
        <taxon>Stramenopiles</taxon>
        <taxon>Ochrophyta</taxon>
        <taxon>PX clade</taxon>
        <taxon>Phaeophyceae</taxon>
        <taxon>Ectocarpales</taxon>
        <taxon>Ectocarpaceae</taxon>
        <taxon>Ectocarpus</taxon>
    </lineage>
</organism>
<dbReference type="STRING" id="2880.D7FR30"/>
<evidence type="ECO:0000256" key="5">
    <source>
        <dbReference type="ARBA" id="ARBA00023212"/>
    </source>
</evidence>
<gene>
    <name evidence="7" type="primary">ARP7</name>
    <name evidence="7" type="ORF">Esi_0021_0024</name>
</gene>
<sequence length="181" mass="20472">MAAPFDRAFDALREGRGGSVPPAAIPWRKNEVVYVVPQADRVTVIFAIDFTESDERAIAKSFLMEFVDAQRVANNSPPCTFTPDAPLELKSMPMPPSHTPVGFLSFVIFPQHVDRGRQEKTITLLTGFRNYLHYHLKATKTYMHMRMRKRVVGLLQVLNRAVPEEEAKAKKTAKGRTFNRG</sequence>
<comment type="subcellular location">
    <subcellularLocation>
        <location evidence="1 6">Cytoplasm</location>
        <location evidence="1 6">Cytoskeleton</location>
    </subcellularLocation>
</comment>
<dbReference type="GO" id="GO:0005200">
    <property type="term" value="F:structural constituent of cytoskeleton"/>
    <property type="evidence" value="ECO:0007669"/>
    <property type="project" value="TreeGrafter"/>
</dbReference>
<dbReference type="GO" id="GO:0005885">
    <property type="term" value="C:Arp2/3 protein complex"/>
    <property type="evidence" value="ECO:0007669"/>
    <property type="project" value="InterPro"/>
</dbReference>
<dbReference type="OMA" id="CHTNANA"/>
<evidence type="ECO:0000313" key="7">
    <source>
        <dbReference type="EMBL" id="CBJ26097.1"/>
    </source>
</evidence>